<protein>
    <submittedName>
        <fullName evidence="1">DUF1630-domain-containing protein</fullName>
    </submittedName>
</protein>
<gene>
    <name evidence="1" type="ORF">BV25DRAFT_1959298</name>
</gene>
<dbReference type="Proteomes" id="UP000814140">
    <property type="component" value="Unassembled WGS sequence"/>
</dbReference>
<evidence type="ECO:0000313" key="2">
    <source>
        <dbReference type="Proteomes" id="UP000814140"/>
    </source>
</evidence>
<comment type="caution">
    <text evidence="1">The sequence shown here is derived from an EMBL/GenBank/DDBJ whole genome shotgun (WGS) entry which is preliminary data.</text>
</comment>
<sequence length="590" mass="65590">MSSSSSSLQSTSATNPASTANLQQVVPTSAVTPRRRLSSTPRSPSSPDLTRIALPPILPIKTLTRSRTLPRRSPTSAQFNIPTLEGVTFEADKLESLRRWILGLAIGTSISSHLGSLRYSYTPRLVDFDLELGPVVSCVFPPFQLYPFEAENIAFSAFPDSSQFREGSSMHSFRIREHPPPRTRRPSLAESRDREPSPDGFLYGYSHFNLKRDSSSKRGYVQRSILILTHHPYPSLFYALLSKLGPLYHTHGEPILEVASHNIASWSAPIPGQTIELGFVGSVIHAELPTGINEQQLCNTAHLHTQTDQDWHIMACAPPPVPPPISSLEKSVSHLWSIWECLVLCEPILIYGPSPALTSQAVWWLRDIFRPIPWAGDFRPYFTIHDKDHRALVNDRPPKAGLLLGVTNPFFEKACSHWPHVLSLGGSTIPGEVPAKSVGTSVIVGPLPGWQTKTHKRFISKDRPLLQRLEDAFRGGPDALAQASTELRRHFSSRSVALLVPLNRYLNTLIPSPAETLKAGPTVPRLKPFNTANFLASLKTHGAPLPFRSSKKQREFYEAWLRTSAFGLWLAQQEEIVDQVLKQNAEKATE</sequence>
<reference evidence="1" key="1">
    <citation type="submission" date="2021-03" db="EMBL/GenBank/DDBJ databases">
        <authorList>
            <consortium name="DOE Joint Genome Institute"/>
            <person name="Ahrendt S."/>
            <person name="Looney B.P."/>
            <person name="Miyauchi S."/>
            <person name="Morin E."/>
            <person name="Drula E."/>
            <person name="Courty P.E."/>
            <person name="Chicoki N."/>
            <person name="Fauchery L."/>
            <person name="Kohler A."/>
            <person name="Kuo A."/>
            <person name="Labutti K."/>
            <person name="Pangilinan J."/>
            <person name="Lipzen A."/>
            <person name="Riley R."/>
            <person name="Andreopoulos W."/>
            <person name="He G."/>
            <person name="Johnson J."/>
            <person name="Barry K.W."/>
            <person name="Grigoriev I.V."/>
            <person name="Nagy L."/>
            <person name="Hibbett D."/>
            <person name="Henrissat B."/>
            <person name="Matheny P.B."/>
            <person name="Labbe J."/>
            <person name="Martin F."/>
        </authorList>
    </citation>
    <scope>NUCLEOTIDE SEQUENCE</scope>
    <source>
        <strain evidence="1">HHB10654</strain>
    </source>
</reference>
<proteinExistence type="predicted"/>
<organism evidence="1 2">
    <name type="scientific">Artomyces pyxidatus</name>
    <dbReference type="NCBI Taxonomy" id="48021"/>
    <lineage>
        <taxon>Eukaryota</taxon>
        <taxon>Fungi</taxon>
        <taxon>Dikarya</taxon>
        <taxon>Basidiomycota</taxon>
        <taxon>Agaricomycotina</taxon>
        <taxon>Agaricomycetes</taxon>
        <taxon>Russulales</taxon>
        <taxon>Auriscalpiaceae</taxon>
        <taxon>Artomyces</taxon>
    </lineage>
</organism>
<name>A0ACB8TFJ9_9AGAM</name>
<dbReference type="EMBL" id="MU277190">
    <property type="protein sequence ID" value="KAI0067175.1"/>
    <property type="molecule type" value="Genomic_DNA"/>
</dbReference>
<accession>A0ACB8TFJ9</accession>
<reference evidence="1" key="2">
    <citation type="journal article" date="2022" name="New Phytol.">
        <title>Evolutionary transition to the ectomycorrhizal habit in the genomes of a hyperdiverse lineage of mushroom-forming fungi.</title>
        <authorList>
            <person name="Looney B."/>
            <person name="Miyauchi S."/>
            <person name="Morin E."/>
            <person name="Drula E."/>
            <person name="Courty P.E."/>
            <person name="Kohler A."/>
            <person name="Kuo A."/>
            <person name="LaButti K."/>
            <person name="Pangilinan J."/>
            <person name="Lipzen A."/>
            <person name="Riley R."/>
            <person name="Andreopoulos W."/>
            <person name="He G."/>
            <person name="Johnson J."/>
            <person name="Nolan M."/>
            <person name="Tritt A."/>
            <person name="Barry K.W."/>
            <person name="Grigoriev I.V."/>
            <person name="Nagy L.G."/>
            <person name="Hibbett D."/>
            <person name="Henrissat B."/>
            <person name="Matheny P.B."/>
            <person name="Labbe J."/>
            <person name="Martin F.M."/>
        </authorList>
    </citation>
    <scope>NUCLEOTIDE SEQUENCE</scope>
    <source>
        <strain evidence="1">HHB10654</strain>
    </source>
</reference>
<keyword evidence="2" id="KW-1185">Reference proteome</keyword>
<evidence type="ECO:0000313" key="1">
    <source>
        <dbReference type="EMBL" id="KAI0067175.1"/>
    </source>
</evidence>